<protein>
    <submittedName>
        <fullName evidence="1">Uncharacterized protein</fullName>
    </submittedName>
</protein>
<dbReference type="OrthoDB" id="2678393at2"/>
<dbReference type="STRING" id="1499687.BN1080_00160"/>
<dbReference type="AlphaFoldDB" id="A0A098EG30"/>
<reference evidence="1 2" key="1">
    <citation type="submission" date="2014-09" db="EMBL/GenBank/DDBJ databases">
        <authorList>
            <person name="Urmite Genomes Urmite Genomes"/>
        </authorList>
    </citation>
    <scope>NUCLEOTIDE SEQUENCE [LARGE SCALE GENOMIC DNA]</scope>
    <source>
        <strain evidence="1 2">ES2</strain>
    </source>
</reference>
<dbReference type="Proteomes" id="UP000043699">
    <property type="component" value="Unassembled WGS sequence"/>
</dbReference>
<proteinExistence type="predicted"/>
<name>A0A098EG30_9BACL</name>
<keyword evidence="2" id="KW-1185">Reference proteome</keyword>
<gene>
    <name evidence="1" type="ORF">BN1080_00160</name>
</gene>
<organism evidence="1 2">
    <name type="scientific">Planococcus massiliensis</name>
    <dbReference type="NCBI Taxonomy" id="1499687"/>
    <lineage>
        <taxon>Bacteria</taxon>
        <taxon>Bacillati</taxon>
        <taxon>Bacillota</taxon>
        <taxon>Bacilli</taxon>
        <taxon>Bacillales</taxon>
        <taxon>Caryophanaceae</taxon>
        <taxon>Planococcus</taxon>
    </lineage>
</organism>
<evidence type="ECO:0000313" key="2">
    <source>
        <dbReference type="Proteomes" id="UP000043699"/>
    </source>
</evidence>
<dbReference type="EMBL" id="CCXS01000001">
    <property type="protein sequence ID" value="CEG21254.1"/>
    <property type="molecule type" value="Genomic_DNA"/>
</dbReference>
<accession>A0A098EG30</accession>
<evidence type="ECO:0000313" key="1">
    <source>
        <dbReference type="EMBL" id="CEG21254.1"/>
    </source>
</evidence>
<sequence length="196" mass="22850">MFSNDDLQQLIAGKIISNQFPYDTRDEKEVNAHINRLFHRICRIPHVMCEAEWNHFGSGYASFVEFFCYRNEDVSVIQENPTIREEKREGLIIDVCRLAPATILGGDIRYRTTDRRTSEEISGAYGSLLDGPERLNVPEKLKPLASQLSQALREFGYEEMEAEKLGELLPFKSRIPTLYRMPKDYLILDAFFYWED</sequence>
<dbReference type="RefSeq" id="WP_052649627.1">
    <property type="nucleotide sequence ID" value="NZ_CCXS01000001.1"/>
</dbReference>